<feature type="transmembrane region" description="Helical" evidence="4">
    <location>
        <begin position="627"/>
        <end position="652"/>
    </location>
</feature>
<dbReference type="InterPro" id="IPR036005">
    <property type="entry name" value="Creatinase/aminopeptidase-like"/>
</dbReference>
<dbReference type="FunFam" id="3.90.230.10:FF:000009">
    <property type="entry name" value="xaa-Pro aminopeptidase 2"/>
    <property type="match status" value="1"/>
</dbReference>
<dbReference type="Gene3D" id="3.40.350.10">
    <property type="entry name" value="Creatinase/prolidase N-terminal domain"/>
    <property type="match status" value="2"/>
</dbReference>
<dbReference type="GO" id="GO:0070006">
    <property type="term" value="F:metalloaminopeptidase activity"/>
    <property type="evidence" value="ECO:0007669"/>
    <property type="project" value="InterPro"/>
</dbReference>
<feature type="domain" description="Peptidase M24 C-terminal" evidence="8">
    <location>
        <begin position="567"/>
        <end position="620"/>
    </location>
</feature>
<dbReference type="CDD" id="cd01085">
    <property type="entry name" value="APP"/>
    <property type="match status" value="1"/>
</dbReference>
<keyword evidence="5" id="KW-0732">Signal</keyword>
<sequence length="654" mass="72521">AMQPSWWIAAWLLLLQACPPGHSQQAASPWTDIRNCSADPPYLPPTATNTTARLAALRDAMRAHSAHAYIVPSTDAHMSEYIAERDSRLGWLTGFTGSAGTVVVTLDRAALWTDSRYWTQAERQLDCNWELQRTTWIKSIGQWILEWVPAGGNVSLDPFLFSIDTWNSYSQALQGSGRALVPIETNLVDQVWGDQRPPPASSEIYSLPAEFTGSSWQEKVTGIRQQMEEHTRSPTALLLSGLEETAWLFNLRGDDIPYNPVFYSYTLLTSTNISLFVDEGRLTAEARQSLRGACPGPLCVELHNYSQARAHLQRYAQGNVTVWLGTEYTTYGLYGVIPQVRMRPTGQVKNSKEQELLRAAHVRDAVAVIQYLLWLEQTVPQGQVDEFLGARHIDALRRAQQHNRGPSFESISASGLNAALAHYSPSNTTRRKLSVDEMYLAGHRDGTTDITRTVHWGTPTPLQKEAYTRVLMGNIDLSRLVFPPNTAGRNVEAFARRALWDVGLNYGHGTGHGIGNFLSGPVGFQSNNVPLACGHPGYYRDGEFGIRIEDVALVVEAQTKVTAGPALVPYDRNLIDVSLLSQEQYLNAYYETIRARVGPELQRQQLEEEYRWLQRNTEPFPLASTTAAAATVTATLGTLAMGLLLSVLLAGLQA</sequence>
<dbReference type="Ensembl" id="ENSAPLT00020028203.1">
    <property type="protein sequence ID" value="ENSAPLP00020026170.1"/>
    <property type="gene ID" value="ENSAPLG00020017883.1"/>
</dbReference>
<evidence type="ECO:0000259" key="8">
    <source>
        <dbReference type="Pfam" id="PF16188"/>
    </source>
</evidence>
<reference evidence="9" key="2">
    <citation type="submission" date="2025-08" db="UniProtKB">
        <authorList>
            <consortium name="Ensembl"/>
        </authorList>
    </citation>
    <scope>IDENTIFICATION</scope>
</reference>
<dbReference type="InterPro" id="IPR050422">
    <property type="entry name" value="X-Pro_aminopeptidase_P"/>
</dbReference>
<dbReference type="Proteomes" id="UP000694400">
    <property type="component" value="Chromosome 11"/>
</dbReference>
<feature type="domain" description="Peptidase M24" evidence="6">
    <location>
        <begin position="355"/>
        <end position="555"/>
    </location>
</feature>
<dbReference type="SUPFAM" id="SSF55920">
    <property type="entry name" value="Creatinase/aminopeptidase"/>
    <property type="match status" value="1"/>
</dbReference>
<organism evidence="9 10">
    <name type="scientific">Anas platyrhynchos</name>
    <name type="common">Mallard</name>
    <name type="synonym">Anas boschas</name>
    <dbReference type="NCBI Taxonomy" id="8839"/>
    <lineage>
        <taxon>Eukaryota</taxon>
        <taxon>Metazoa</taxon>
        <taxon>Chordata</taxon>
        <taxon>Craniata</taxon>
        <taxon>Vertebrata</taxon>
        <taxon>Euteleostomi</taxon>
        <taxon>Archelosauria</taxon>
        <taxon>Archosauria</taxon>
        <taxon>Dinosauria</taxon>
        <taxon>Saurischia</taxon>
        <taxon>Theropoda</taxon>
        <taxon>Coelurosauria</taxon>
        <taxon>Aves</taxon>
        <taxon>Neognathae</taxon>
        <taxon>Galloanserae</taxon>
        <taxon>Anseriformes</taxon>
        <taxon>Anatidae</taxon>
        <taxon>Anatinae</taxon>
        <taxon>Anas</taxon>
    </lineage>
</organism>
<comment type="similarity">
    <text evidence="1">Belongs to the peptidase M24B family.</text>
</comment>
<feature type="signal peptide" evidence="5">
    <location>
        <begin position="1"/>
        <end position="23"/>
    </location>
</feature>
<evidence type="ECO:0000313" key="9">
    <source>
        <dbReference type="Ensembl" id="ENSAPLP00020026170.1"/>
    </source>
</evidence>
<protein>
    <submittedName>
        <fullName evidence="9">X-prolyl aminopeptidase 2</fullName>
    </submittedName>
</protein>
<keyword evidence="4" id="KW-0472">Membrane</keyword>
<dbReference type="GO" id="GO:0046872">
    <property type="term" value="F:metal ion binding"/>
    <property type="evidence" value="ECO:0007669"/>
    <property type="project" value="UniProtKB-KW"/>
</dbReference>
<dbReference type="Pfam" id="PF16189">
    <property type="entry name" value="Creatinase_N_2"/>
    <property type="match status" value="1"/>
</dbReference>
<reference evidence="9" key="1">
    <citation type="submission" date="2019-08" db="EMBL/GenBank/DDBJ databases">
        <title>Three high-quality genomes provides insights into domestication of ducks.</title>
        <authorList>
            <person name="Hou Z.C."/>
            <person name="Zhu F."/>
            <person name="Yin Z.T."/>
            <person name="Zhang F."/>
        </authorList>
    </citation>
    <scope>NUCLEOTIDE SEQUENCE [LARGE SCALE GENOMIC DNA]</scope>
</reference>
<evidence type="ECO:0000256" key="1">
    <source>
        <dbReference type="ARBA" id="ARBA00008766"/>
    </source>
</evidence>
<dbReference type="InterPro" id="IPR032416">
    <property type="entry name" value="Peptidase_M24_C"/>
</dbReference>
<evidence type="ECO:0000259" key="7">
    <source>
        <dbReference type="Pfam" id="PF01321"/>
    </source>
</evidence>
<proteinExistence type="inferred from homology"/>
<dbReference type="InterPro" id="IPR000587">
    <property type="entry name" value="Creatinase_N"/>
</dbReference>
<evidence type="ECO:0000256" key="2">
    <source>
        <dbReference type="ARBA" id="ARBA00022723"/>
    </source>
</evidence>
<dbReference type="Gene3D" id="3.90.230.10">
    <property type="entry name" value="Creatinase/methionine aminopeptidase superfamily"/>
    <property type="match status" value="1"/>
</dbReference>
<keyword evidence="2" id="KW-0479">Metal-binding</keyword>
<evidence type="ECO:0000256" key="5">
    <source>
        <dbReference type="SAM" id="SignalP"/>
    </source>
</evidence>
<dbReference type="Pfam" id="PF16188">
    <property type="entry name" value="Peptidase_M24_C"/>
    <property type="match status" value="1"/>
</dbReference>
<dbReference type="Pfam" id="PF01321">
    <property type="entry name" value="Creatinase_N"/>
    <property type="match status" value="1"/>
</dbReference>
<evidence type="ECO:0000259" key="6">
    <source>
        <dbReference type="Pfam" id="PF00557"/>
    </source>
</evidence>
<feature type="chain" id="PRO_5034862258" evidence="5">
    <location>
        <begin position="24"/>
        <end position="654"/>
    </location>
</feature>
<keyword evidence="3" id="KW-0378">Hydrolase</keyword>
<dbReference type="InterPro" id="IPR029149">
    <property type="entry name" value="Creatin/AminoP/Spt16_N"/>
</dbReference>
<dbReference type="InterPro" id="IPR033740">
    <property type="entry name" value="Pept_M24B"/>
</dbReference>
<name>A0A8B9TV09_ANAPL</name>
<evidence type="ECO:0000256" key="4">
    <source>
        <dbReference type="SAM" id="Phobius"/>
    </source>
</evidence>
<dbReference type="AlphaFoldDB" id="A0A8B9TV09"/>
<reference evidence="9" key="3">
    <citation type="submission" date="2025-09" db="UniProtKB">
        <authorList>
            <consortium name="Ensembl"/>
        </authorList>
    </citation>
    <scope>IDENTIFICATION</scope>
</reference>
<evidence type="ECO:0000256" key="3">
    <source>
        <dbReference type="ARBA" id="ARBA00022801"/>
    </source>
</evidence>
<dbReference type="SUPFAM" id="SSF53092">
    <property type="entry name" value="Creatinase/prolidase N-terminal domain"/>
    <property type="match status" value="1"/>
</dbReference>
<dbReference type="PANTHER" id="PTHR43763">
    <property type="entry name" value="XAA-PRO AMINOPEPTIDASE 1"/>
    <property type="match status" value="1"/>
</dbReference>
<dbReference type="PANTHER" id="PTHR43763:SF4">
    <property type="entry name" value="XAA-PRO AMINOPEPTIDASE 2"/>
    <property type="match status" value="1"/>
</dbReference>
<dbReference type="FunFam" id="3.40.350.10:FF:000003">
    <property type="entry name" value="Xaa-pro aminopeptidase P"/>
    <property type="match status" value="1"/>
</dbReference>
<keyword evidence="4" id="KW-0812">Transmembrane</keyword>
<dbReference type="Pfam" id="PF00557">
    <property type="entry name" value="Peptidase_M24"/>
    <property type="match status" value="1"/>
</dbReference>
<dbReference type="InterPro" id="IPR000994">
    <property type="entry name" value="Pept_M24"/>
</dbReference>
<feature type="domain" description="Creatinase N-terminal" evidence="7">
    <location>
        <begin position="53"/>
        <end position="185"/>
    </location>
</feature>
<accession>A0A8B9TV09</accession>
<keyword evidence="4" id="KW-1133">Transmembrane helix</keyword>
<evidence type="ECO:0000313" key="10">
    <source>
        <dbReference type="Proteomes" id="UP000694400"/>
    </source>
</evidence>